<keyword evidence="2" id="KW-1003">Cell membrane</keyword>
<dbReference type="GO" id="GO:0005886">
    <property type="term" value="C:plasma membrane"/>
    <property type="evidence" value="ECO:0007669"/>
    <property type="project" value="UniProtKB-SubCell"/>
</dbReference>
<dbReference type="HOGENOM" id="CLU_016803_0_0_11"/>
<feature type="transmembrane region" description="Helical" evidence="6">
    <location>
        <begin position="59"/>
        <end position="86"/>
    </location>
</feature>
<name>C1BD19_RHOOB</name>
<dbReference type="Pfam" id="PF09678">
    <property type="entry name" value="Caa3_CtaG"/>
    <property type="match status" value="1"/>
</dbReference>
<evidence type="ECO:0000256" key="5">
    <source>
        <dbReference type="ARBA" id="ARBA00023136"/>
    </source>
</evidence>
<comment type="subcellular location">
    <subcellularLocation>
        <location evidence="1">Cell membrane</location>
        <topology evidence="1">Multi-pass membrane protein</topology>
    </subcellularLocation>
</comment>
<feature type="transmembrane region" description="Helical" evidence="6">
    <location>
        <begin position="180"/>
        <end position="199"/>
    </location>
</feature>
<feature type="transmembrane region" description="Helical" evidence="6">
    <location>
        <begin position="562"/>
        <end position="588"/>
    </location>
</feature>
<feature type="transmembrane region" description="Helical" evidence="6">
    <location>
        <begin position="533"/>
        <end position="550"/>
    </location>
</feature>
<evidence type="ECO:0000256" key="2">
    <source>
        <dbReference type="ARBA" id="ARBA00022475"/>
    </source>
</evidence>
<feature type="transmembrane region" description="Helical" evidence="6">
    <location>
        <begin position="279"/>
        <end position="298"/>
    </location>
</feature>
<gene>
    <name evidence="8" type="ordered locus">ROP_pROB01-02640</name>
</gene>
<reference evidence="8 9" key="1">
    <citation type="submission" date="2009-03" db="EMBL/GenBank/DDBJ databases">
        <title>Comparison of the complete genome sequences of Rhodococcus erythropolis PR4 and Rhodococcus opacus B4.</title>
        <authorList>
            <person name="Takarada H."/>
            <person name="Sekine M."/>
            <person name="Hosoyama A."/>
            <person name="Yamada R."/>
            <person name="Fujisawa T."/>
            <person name="Omata S."/>
            <person name="Shimizu A."/>
            <person name="Tsukatani N."/>
            <person name="Tanikawa S."/>
            <person name="Fujita N."/>
            <person name="Harayama S."/>
        </authorList>
    </citation>
    <scope>NUCLEOTIDE SEQUENCE [LARGE SCALE GENOMIC DNA]</scope>
    <source>
        <strain evidence="8 9">B4</strain>
        <plasmid evidence="8 9">pROB01</plasmid>
    </source>
</reference>
<geneLocation type="plasmid" evidence="8 9">
    <name>pROB01</name>
</geneLocation>
<protein>
    <submittedName>
        <fullName evidence="8">Putative copper resistance protein</fullName>
    </submittedName>
</protein>
<feature type="transmembrane region" description="Helical" evidence="6">
    <location>
        <begin position="242"/>
        <end position="267"/>
    </location>
</feature>
<dbReference type="InterPro" id="IPR008457">
    <property type="entry name" value="Cu-R_CopD_dom"/>
</dbReference>
<dbReference type="Proteomes" id="UP000002212">
    <property type="component" value="Plasmid pROB01"/>
</dbReference>
<dbReference type="GO" id="GO:0006825">
    <property type="term" value="P:copper ion transport"/>
    <property type="evidence" value="ECO:0007669"/>
    <property type="project" value="InterPro"/>
</dbReference>
<evidence type="ECO:0000256" key="3">
    <source>
        <dbReference type="ARBA" id="ARBA00022692"/>
    </source>
</evidence>
<keyword evidence="5 6" id="KW-0472">Membrane</keyword>
<dbReference type="Pfam" id="PF05425">
    <property type="entry name" value="CopD"/>
    <property type="match status" value="1"/>
</dbReference>
<dbReference type="InterPro" id="IPR032694">
    <property type="entry name" value="CopC/D"/>
</dbReference>
<keyword evidence="8" id="KW-0614">Plasmid</keyword>
<feature type="transmembrane region" description="Helical" evidence="6">
    <location>
        <begin position="154"/>
        <end position="173"/>
    </location>
</feature>
<feature type="transmembrane region" description="Helical" evidence="6">
    <location>
        <begin position="494"/>
        <end position="513"/>
    </location>
</feature>
<feature type="transmembrane region" description="Helical" evidence="6">
    <location>
        <begin position="22"/>
        <end position="39"/>
    </location>
</feature>
<keyword evidence="4 6" id="KW-1133">Transmembrane helix</keyword>
<feature type="transmembrane region" description="Helical" evidence="6">
    <location>
        <begin position="380"/>
        <end position="397"/>
    </location>
</feature>
<proteinExistence type="predicted"/>
<dbReference type="OrthoDB" id="4484624at2"/>
<feature type="transmembrane region" description="Helical" evidence="6">
    <location>
        <begin position="608"/>
        <end position="634"/>
    </location>
</feature>
<dbReference type="AlphaFoldDB" id="C1BD19"/>
<evidence type="ECO:0000256" key="4">
    <source>
        <dbReference type="ARBA" id="ARBA00022989"/>
    </source>
</evidence>
<dbReference type="KEGG" id="rop:ROP_pROB01-02640"/>
<dbReference type="EMBL" id="AP011116">
    <property type="protein sequence ID" value="BAH55763.1"/>
    <property type="molecule type" value="Genomic_DNA"/>
</dbReference>
<evidence type="ECO:0000259" key="7">
    <source>
        <dbReference type="Pfam" id="PF05425"/>
    </source>
</evidence>
<feature type="transmembrane region" description="Helical" evidence="6">
    <location>
        <begin position="442"/>
        <end position="465"/>
    </location>
</feature>
<dbReference type="InterPro" id="IPR019108">
    <property type="entry name" value="Caa3_assmbl_CtaG-rel"/>
</dbReference>
<dbReference type="PANTHER" id="PTHR34820">
    <property type="entry name" value="INNER MEMBRANE PROTEIN YEBZ"/>
    <property type="match status" value="1"/>
</dbReference>
<feature type="transmembrane region" description="Helical" evidence="6">
    <location>
        <begin position="211"/>
        <end position="230"/>
    </location>
</feature>
<feature type="domain" description="Copper resistance protein D" evidence="7">
    <location>
        <begin position="242"/>
        <end position="339"/>
    </location>
</feature>
<organism evidence="8 9">
    <name type="scientific">Rhodococcus opacus (strain B4)</name>
    <dbReference type="NCBI Taxonomy" id="632772"/>
    <lineage>
        <taxon>Bacteria</taxon>
        <taxon>Bacillati</taxon>
        <taxon>Actinomycetota</taxon>
        <taxon>Actinomycetes</taxon>
        <taxon>Mycobacteriales</taxon>
        <taxon>Nocardiaceae</taxon>
        <taxon>Rhodococcus</taxon>
    </lineage>
</organism>
<dbReference type="RefSeq" id="WP_007296041.1">
    <property type="nucleotide sequence ID" value="NC_012520.1"/>
</dbReference>
<dbReference type="PANTHER" id="PTHR34820:SF4">
    <property type="entry name" value="INNER MEMBRANE PROTEIN YEBZ"/>
    <property type="match status" value="1"/>
</dbReference>
<feature type="transmembrane region" description="Helical" evidence="6">
    <location>
        <begin position="98"/>
        <end position="120"/>
    </location>
</feature>
<evidence type="ECO:0000256" key="1">
    <source>
        <dbReference type="ARBA" id="ARBA00004651"/>
    </source>
</evidence>
<evidence type="ECO:0000313" key="8">
    <source>
        <dbReference type="EMBL" id="BAH55763.1"/>
    </source>
</evidence>
<keyword evidence="3 6" id="KW-0812">Transmembrane</keyword>
<dbReference type="PATRIC" id="fig|632772.20.peg.7999"/>
<sequence length="644" mass="66884">MSAVDDPSAPGERARRRTLPQILGWAAIAALVAAALAQLSTTEALRLLGLPDPGTLTTYGLPAVMAFGEACAVVMVGSALLSTALVPPQPSGVLDVDGYLAMRTAGVAAALWALSAVALVPLTLSDSSGQTLAVVFADPGPFVQAVTDLEVPKAWAWTCLLAVVAAIAARLVLRHKWTPVVLALAVISVLPRALSGHSASGGSHDVATNSLLFHIVAAALWVGGLVALVLHARRRGARLDIAVRRFSALALGAFTVMAVSGVINAAVRLPITDLVTSTYGVLVLAKVAALVLVGFAGWRQRTVAVTALENDPEDRAEFVRLAVIESVVLAVTVGIAVALGRTPPPAGERREPTPLGETLGYDLGGAPSAGRMLLDWRFDLIFGTAALVLAAAYLLGVRRLHARGDRWPVGRTVCWVLGCVVLLLATSSGLGRFAPAVFSVHMGAVAGLAIIAPLLLALGAPLTLWSAAARRGADGVPGMWEFSRQLYLSAPLRLLTRPAVALTLLFGGFYVFYLGGIYGSLDGSHTWHVVSNGYFLVAGFVFFWVSVGPDPTPAAASTRTRLITAVAGLAAYAGFLLLVARADSVIAAEYYTMLRRGWWDDLAADQRLGAAIGAGTGAVALAFAVVLAAAAVTAPRRGRTAARR</sequence>
<feature type="transmembrane region" description="Helical" evidence="6">
    <location>
        <begin position="318"/>
        <end position="339"/>
    </location>
</feature>
<evidence type="ECO:0000313" key="9">
    <source>
        <dbReference type="Proteomes" id="UP000002212"/>
    </source>
</evidence>
<evidence type="ECO:0000256" key="6">
    <source>
        <dbReference type="SAM" id="Phobius"/>
    </source>
</evidence>
<accession>C1BD19</accession>
<feature type="transmembrane region" description="Helical" evidence="6">
    <location>
        <begin position="409"/>
        <end position="430"/>
    </location>
</feature>